<dbReference type="FunFam" id="3.40.50.2300:FF:000016">
    <property type="entry name" value="Taste 1 receptor member 2"/>
    <property type="match status" value="1"/>
</dbReference>
<evidence type="ECO:0000256" key="6">
    <source>
        <dbReference type="ARBA" id="ARBA00023040"/>
    </source>
</evidence>
<feature type="transmembrane region" description="Helical" evidence="12">
    <location>
        <begin position="597"/>
        <end position="617"/>
    </location>
</feature>
<dbReference type="Gene3D" id="3.40.50.2300">
    <property type="match status" value="2"/>
</dbReference>
<dbReference type="EMBL" id="JAFDVH010000005">
    <property type="protein sequence ID" value="KAG7478426.1"/>
    <property type="molecule type" value="Genomic_DNA"/>
</dbReference>
<feature type="transmembrane region" description="Helical" evidence="12">
    <location>
        <begin position="482"/>
        <end position="509"/>
    </location>
</feature>
<dbReference type="Pfam" id="PF01094">
    <property type="entry name" value="ANF_receptor"/>
    <property type="match status" value="1"/>
</dbReference>
<dbReference type="InterPro" id="IPR000068">
    <property type="entry name" value="GPCR_3_Ca_sens_rcpt-rel"/>
</dbReference>
<dbReference type="InterPro" id="IPR000337">
    <property type="entry name" value="GPCR_3"/>
</dbReference>
<proteinExistence type="inferred from homology"/>
<dbReference type="PROSITE" id="PS50259">
    <property type="entry name" value="G_PROTEIN_RECEP_F3_4"/>
    <property type="match status" value="1"/>
</dbReference>
<dbReference type="GO" id="GO:0004930">
    <property type="term" value="F:G protein-coupled receptor activity"/>
    <property type="evidence" value="ECO:0007669"/>
    <property type="project" value="UniProtKB-KW"/>
</dbReference>
<keyword evidence="15" id="KW-1185">Reference proteome</keyword>
<dbReference type="PRINTS" id="PR00248">
    <property type="entry name" value="GPCRMGR"/>
</dbReference>
<feature type="transmembrane region" description="Helical" evidence="12">
    <location>
        <begin position="676"/>
        <end position="697"/>
    </location>
</feature>
<gene>
    <name evidence="14" type="ORF">MATL_G00080300</name>
</gene>
<dbReference type="InterPro" id="IPR028082">
    <property type="entry name" value="Peripla_BP_I"/>
</dbReference>
<dbReference type="GO" id="GO:0050909">
    <property type="term" value="P:sensory perception of taste"/>
    <property type="evidence" value="ECO:0007669"/>
    <property type="project" value="UniProtKB-ARBA"/>
</dbReference>
<comment type="caution">
    <text evidence="14">The sequence shown here is derived from an EMBL/GenBank/DDBJ whole genome shotgun (WGS) entry which is preliminary data.</text>
</comment>
<dbReference type="InterPro" id="IPR038550">
    <property type="entry name" value="GPCR_3_9-Cys_sf"/>
</dbReference>
<keyword evidence="6" id="KW-0297">G-protein coupled receptor</keyword>
<dbReference type="InterPro" id="IPR017979">
    <property type="entry name" value="GPCR_3_CS"/>
</dbReference>
<evidence type="ECO:0000313" key="14">
    <source>
        <dbReference type="EMBL" id="KAG7478426.1"/>
    </source>
</evidence>
<dbReference type="AlphaFoldDB" id="A0A9D3Q7N4"/>
<evidence type="ECO:0000256" key="1">
    <source>
        <dbReference type="ARBA" id="ARBA00004651"/>
    </source>
</evidence>
<keyword evidence="9" id="KW-0325">Glycoprotein</keyword>
<evidence type="ECO:0000256" key="8">
    <source>
        <dbReference type="ARBA" id="ARBA00023170"/>
    </source>
</evidence>
<feature type="transmembrane region" description="Helical" evidence="12">
    <location>
        <begin position="703"/>
        <end position="724"/>
    </location>
</feature>
<keyword evidence="8" id="KW-0675">Receptor</keyword>
<organism evidence="14 15">
    <name type="scientific">Megalops atlanticus</name>
    <name type="common">Tarpon</name>
    <name type="synonym">Clupea gigantea</name>
    <dbReference type="NCBI Taxonomy" id="7932"/>
    <lineage>
        <taxon>Eukaryota</taxon>
        <taxon>Metazoa</taxon>
        <taxon>Chordata</taxon>
        <taxon>Craniata</taxon>
        <taxon>Vertebrata</taxon>
        <taxon>Euteleostomi</taxon>
        <taxon>Actinopterygii</taxon>
        <taxon>Neopterygii</taxon>
        <taxon>Teleostei</taxon>
        <taxon>Elopiformes</taxon>
        <taxon>Megalopidae</taxon>
        <taxon>Megalops</taxon>
    </lineage>
</organism>
<evidence type="ECO:0000256" key="5">
    <source>
        <dbReference type="ARBA" id="ARBA00022989"/>
    </source>
</evidence>
<accession>A0A9D3Q7N4</accession>
<keyword evidence="4" id="KW-0732">Signal</keyword>
<dbReference type="OrthoDB" id="5984008at2759"/>
<dbReference type="Pfam" id="PF00003">
    <property type="entry name" value="7tm_3"/>
    <property type="match status" value="1"/>
</dbReference>
<comment type="subcellular location">
    <subcellularLocation>
        <location evidence="1">Cell membrane</location>
        <topology evidence="1">Multi-pass membrane protein</topology>
    </subcellularLocation>
</comment>
<dbReference type="PANTHER" id="PTHR24061">
    <property type="entry name" value="CALCIUM-SENSING RECEPTOR-RELATED"/>
    <property type="match status" value="1"/>
</dbReference>
<dbReference type="InterPro" id="IPR011500">
    <property type="entry name" value="GPCR_3_9-Cys_dom"/>
</dbReference>
<keyword evidence="3 12" id="KW-0812">Transmembrane</keyword>
<keyword evidence="5 12" id="KW-1133">Transmembrane helix</keyword>
<evidence type="ECO:0000256" key="9">
    <source>
        <dbReference type="ARBA" id="ARBA00023180"/>
    </source>
</evidence>
<dbReference type="InterPro" id="IPR001828">
    <property type="entry name" value="ANF_lig-bd_rcpt"/>
</dbReference>
<evidence type="ECO:0000313" key="15">
    <source>
        <dbReference type="Proteomes" id="UP001046870"/>
    </source>
</evidence>
<evidence type="ECO:0000259" key="13">
    <source>
        <dbReference type="PROSITE" id="PS50259"/>
    </source>
</evidence>
<feature type="domain" description="G-protein coupled receptors family 3 profile" evidence="13">
    <location>
        <begin position="483"/>
        <end position="746"/>
    </location>
</feature>
<feature type="transmembrane region" description="Helical" evidence="12">
    <location>
        <begin position="521"/>
        <end position="541"/>
    </location>
</feature>
<evidence type="ECO:0000256" key="3">
    <source>
        <dbReference type="ARBA" id="ARBA00022692"/>
    </source>
</evidence>
<dbReference type="PROSITE" id="PS00980">
    <property type="entry name" value="G_PROTEIN_RECEP_F3_2"/>
    <property type="match status" value="1"/>
</dbReference>
<comment type="similarity">
    <text evidence="11">Belongs to the G-protein coupled receptor 3 family. TAS1R subfamily.</text>
</comment>
<feature type="transmembrane region" description="Helical" evidence="12">
    <location>
        <begin position="641"/>
        <end position="664"/>
    </location>
</feature>
<feature type="transmembrane region" description="Helical" evidence="12">
    <location>
        <begin position="553"/>
        <end position="577"/>
    </location>
</feature>
<keyword evidence="2" id="KW-1003">Cell membrane</keyword>
<dbReference type="Gene3D" id="2.10.50.30">
    <property type="entry name" value="GPCR, family 3, nine cysteines domain"/>
    <property type="match status" value="1"/>
</dbReference>
<dbReference type="InterPro" id="IPR017978">
    <property type="entry name" value="GPCR_3_C"/>
</dbReference>
<evidence type="ECO:0000256" key="2">
    <source>
        <dbReference type="ARBA" id="ARBA00022475"/>
    </source>
</evidence>
<dbReference type="GO" id="GO:0005886">
    <property type="term" value="C:plasma membrane"/>
    <property type="evidence" value="ECO:0007669"/>
    <property type="project" value="UniProtKB-SubCell"/>
</dbReference>
<dbReference type="Pfam" id="PF07562">
    <property type="entry name" value="NCD3G"/>
    <property type="match status" value="1"/>
</dbReference>
<reference evidence="14" key="1">
    <citation type="submission" date="2021-01" db="EMBL/GenBank/DDBJ databases">
        <authorList>
            <person name="Zahm M."/>
            <person name="Roques C."/>
            <person name="Cabau C."/>
            <person name="Klopp C."/>
            <person name="Donnadieu C."/>
            <person name="Jouanno E."/>
            <person name="Lampietro C."/>
            <person name="Louis A."/>
            <person name="Herpin A."/>
            <person name="Echchiki A."/>
            <person name="Berthelot C."/>
            <person name="Parey E."/>
            <person name="Roest-Crollius H."/>
            <person name="Braasch I."/>
            <person name="Postlethwait J."/>
            <person name="Bobe J."/>
            <person name="Montfort J."/>
            <person name="Bouchez O."/>
            <person name="Begum T."/>
            <person name="Mejri S."/>
            <person name="Adams A."/>
            <person name="Chen W.-J."/>
            <person name="Guiguen Y."/>
        </authorList>
    </citation>
    <scope>NUCLEOTIDE SEQUENCE</scope>
    <source>
        <strain evidence="14">YG-15Mar2019-1</strain>
        <tissue evidence="14">Brain</tissue>
    </source>
</reference>
<evidence type="ECO:0000256" key="12">
    <source>
        <dbReference type="SAM" id="Phobius"/>
    </source>
</evidence>
<evidence type="ECO:0000256" key="7">
    <source>
        <dbReference type="ARBA" id="ARBA00023136"/>
    </source>
</evidence>
<keyword evidence="10" id="KW-0807">Transducer</keyword>
<evidence type="ECO:0000256" key="10">
    <source>
        <dbReference type="ARBA" id="ARBA00023224"/>
    </source>
</evidence>
<dbReference type="Proteomes" id="UP001046870">
    <property type="component" value="Chromosome 5"/>
</dbReference>
<keyword evidence="7 12" id="KW-0472">Membrane</keyword>
<sequence length="756" mass="84792">MQVLRFAVEEINNSSILLPGVKLGYEIFDYCSDSRNVRAALDFLSANGSVPVKGSALYETKVISVTGPFGSTQTITIAPLFMSDLIPMVTHGATSVQLSNKQRFPSFFRTVPSDNYQVKALVNLLQLFGWNWVAFIGGDNDYSRDALQVFTDEIRSADICLAYQETISKDSSKFEDMFFKMAQLNVSVVVLFANQEFAIPFIRKAIEKKLRKVWIASETWSLNQDLIKEEGIENIGNVFGIAIRGDKKLHGFEEFVHRSMRRGDSGNASDAPGADTQETCNQACSACLTIDPQKILDEDPTYRFSIYAAVYAVAHALHRVLDCGREECNGSAPVYPYMVTEALKQVNFELYNQSVKFDANGDPIAHYDIVYWDLQSKSTLTIGSYNSDQKPEFNINQSGINWKGYTTAPEFRCSPECKDGYKRVQTGYHTCCFECVICTNGTYINYTDDRYSCKPCGVEEWSKNGSTSCTKRSLEYLHHTELLSIGILFSASFTLFSSLAVTVLFALKYDTPVVKSAGGKMCFLMLGSLCLSSVSVFFYVGRPSQTHCILRNPAFSLFYTGCMSCLAVRSFQIVCIFKMAAKLPWAYDFWAKHNGQWVVVAAVVGVQLLLCALWLAVEAPMPVNFTLDRQIVLDCSLGNQYFFYTVLVFLGLLSVACFVFAYMGTDLPKNYNEGKCITFSLLIFYFSWAMYLTVRLIQEDKHLSAVNAISVLCTLLGILLGYFFPKCYIIIFKPDHNTAAYFQTSIQSYTIHTSGM</sequence>
<protein>
    <recommendedName>
        <fullName evidence="13">G-protein coupled receptors family 3 profile domain-containing protein</fullName>
    </recommendedName>
</protein>
<dbReference type="FunFam" id="2.10.50.30:FF:000004">
    <property type="entry name" value="Taste receptor type 1 member 3-like protein"/>
    <property type="match status" value="1"/>
</dbReference>
<dbReference type="PANTHER" id="PTHR24061:SF441">
    <property type="entry name" value="TASTE RECEPTOR TYPE 1 MEMBER 2B-RELATED"/>
    <property type="match status" value="1"/>
</dbReference>
<evidence type="ECO:0000256" key="11">
    <source>
        <dbReference type="ARBA" id="ARBA00038492"/>
    </source>
</evidence>
<evidence type="ECO:0000256" key="4">
    <source>
        <dbReference type="ARBA" id="ARBA00022729"/>
    </source>
</evidence>
<name>A0A9D3Q7N4_MEGAT</name>
<dbReference type="SUPFAM" id="SSF53822">
    <property type="entry name" value="Periplasmic binding protein-like I"/>
    <property type="match status" value="1"/>
</dbReference>